<keyword evidence="4" id="KW-1133">Transmembrane helix</keyword>
<evidence type="ECO:0000256" key="5">
    <source>
        <dbReference type="ARBA" id="ARBA00023136"/>
    </source>
</evidence>
<gene>
    <name evidence="7" type="ORF">LCGC14_0660800</name>
</gene>
<dbReference type="AlphaFoldDB" id="A0A0F9QTL1"/>
<dbReference type="PANTHER" id="PTHR30093:SF44">
    <property type="entry name" value="TYPE II SECRETION SYSTEM CORE PROTEIN G"/>
    <property type="match status" value="1"/>
</dbReference>
<evidence type="ECO:0000256" key="4">
    <source>
        <dbReference type="ARBA" id="ARBA00022989"/>
    </source>
</evidence>
<dbReference type="PRINTS" id="PR00813">
    <property type="entry name" value="BCTERIALGSPG"/>
</dbReference>
<accession>A0A0F9QTL1</accession>
<reference evidence="7" key="1">
    <citation type="journal article" date="2015" name="Nature">
        <title>Complex archaea that bridge the gap between prokaryotes and eukaryotes.</title>
        <authorList>
            <person name="Spang A."/>
            <person name="Saw J.H."/>
            <person name="Jorgensen S.L."/>
            <person name="Zaremba-Niedzwiedzka K."/>
            <person name="Martijn J."/>
            <person name="Lind A.E."/>
            <person name="van Eijk R."/>
            <person name="Schleper C."/>
            <person name="Guy L."/>
            <person name="Ettema T.J."/>
        </authorList>
    </citation>
    <scope>NUCLEOTIDE SEQUENCE</scope>
</reference>
<protein>
    <recommendedName>
        <fullName evidence="8">Type II secretion system protein GspG C-terminal domain-containing protein</fullName>
    </recommendedName>
</protein>
<dbReference type="GO" id="GO:0015627">
    <property type="term" value="C:type II protein secretion system complex"/>
    <property type="evidence" value="ECO:0007669"/>
    <property type="project" value="InterPro"/>
</dbReference>
<dbReference type="GO" id="GO:0015628">
    <property type="term" value="P:protein secretion by the type II secretion system"/>
    <property type="evidence" value="ECO:0007669"/>
    <property type="project" value="InterPro"/>
</dbReference>
<keyword evidence="2" id="KW-0488">Methylation</keyword>
<comment type="subcellular location">
    <subcellularLocation>
        <location evidence="1">Membrane</location>
        <topology evidence="1">Single-pass membrane protein</topology>
    </subcellularLocation>
</comment>
<dbReference type="InterPro" id="IPR045584">
    <property type="entry name" value="Pilin-like"/>
</dbReference>
<keyword evidence="5" id="KW-0472">Membrane</keyword>
<dbReference type="GO" id="GO:0016020">
    <property type="term" value="C:membrane"/>
    <property type="evidence" value="ECO:0007669"/>
    <property type="project" value="UniProtKB-SubCell"/>
</dbReference>
<evidence type="ECO:0000256" key="2">
    <source>
        <dbReference type="ARBA" id="ARBA00022481"/>
    </source>
</evidence>
<dbReference type="Gene3D" id="3.30.700.10">
    <property type="entry name" value="Glycoprotein, Type 4 Pilin"/>
    <property type="match status" value="1"/>
</dbReference>
<evidence type="ECO:0000313" key="7">
    <source>
        <dbReference type="EMBL" id="KKN47655.1"/>
    </source>
</evidence>
<evidence type="ECO:0000256" key="1">
    <source>
        <dbReference type="ARBA" id="ARBA00004167"/>
    </source>
</evidence>
<keyword evidence="3" id="KW-0812">Transmembrane</keyword>
<feature type="region of interest" description="Disordered" evidence="6">
    <location>
        <begin position="233"/>
        <end position="270"/>
    </location>
</feature>
<evidence type="ECO:0008006" key="8">
    <source>
        <dbReference type="Google" id="ProtNLM"/>
    </source>
</evidence>
<organism evidence="7">
    <name type="scientific">marine sediment metagenome</name>
    <dbReference type="NCBI Taxonomy" id="412755"/>
    <lineage>
        <taxon>unclassified sequences</taxon>
        <taxon>metagenomes</taxon>
        <taxon>ecological metagenomes</taxon>
    </lineage>
</organism>
<dbReference type="InterPro" id="IPR012902">
    <property type="entry name" value="N_methyl_site"/>
</dbReference>
<evidence type="ECO:0000256" key="3">
    <source>
        <dbReference type="ARBA" id="ARBA00022692"/>
    </source>
</evidence>
<dbReference type="NCBIfam" id="TIGR02532">
    <property type="entry name" value="IV_pilin_GFxxxE"/>
    <property type="match status" value="1"/>
</dbReference>
<evidence type="ECO:0000256" key="6">
    <source>
        <dbReference type="SAM" id="MobiDB-lite"/>
    </source>
</evidence>
<comment type="caution">
    <text evidence="7">The sequence shown here is derived from an EMBL/GenBank/DDBJ whole genome shotgun (WGS) entry which is preliminary data.</text>
</comment>
<dbReference type="PROSITE" id="PS00409">
    <property type="entry name" value="PROKAR_NTER_METHYL"/>
    <property type="match status" value="1"/>
</dbReference>
<sequence>MRRKGFTLIELMVVIAIIAILVTILLPSLTKARDLAKKATCQASLNGIGKALALYMAQNDDRTPMIKFDTDYDPATVAVPTETTQTDDDYDAGTWETTLGDNPMQNVWLLIAGGLIIEKGFTCAADGDHEDRRSVDSNSDPDRWGWISTKNYSYGIHVPYTTRNNPLPFNQNLEGGIVIFADQLPYDSVEYHKVDKKSDPPWKPSNHKKLGTAYLLFSGTVQWQDTSMSECGLNGDDIYENGERDEPGVPGGVPTHDEDTSIAASGRQGA</sequence>
<dbReference type="InterPro" id="IPR000983">
    <property type="entry name" value="Bac_GSPG_pilin"/>
</dbReference>
<dbReference type="EMBL" id="LAZR01001263">
    <property type="protein sequence ID" value="KKN47655.1"/>
    <property type="molecule type" value="Genomic_DNA"/>
</dbReference>
<dbReference type="SUPFAM" id="SSF54523">
    <property type="entry name" value="Pili subunits"/>
    <property type="match status" value="1"/>
</dbReference>
<name>A0A0F9QTL1_9ZZZZ</name>
<proteinExistence type="predicted"/>
<dbReference type="PANTHER" id="PTHR30093">
    <property type="entry name" value="GENERAL SECRETION PATHWAY PROTEIN G"/>
    <property type="match status" value="1"/>
</dbReference>
<dbReference type="Pfam" id="PF07963">
    <property type="entry name" value="N_methyl"/>
    <property type="match status" value="1"/>
</dbReference>